<proteinExistence type="predicted"/>
<keyword evidence="5" id="KW-0676">Redox-active center</keyword>
<dbReference type="PANTHER" id="PTHR42852:SF6">
    <property type="entry name" value="THIOL:DISULFIDE INTERCHANGE PROTEIN DSBE"/>
    <property type="match status" value="1"/>
</dbReference>
<organism evidence="8 9">
    <name type="scientific">Corynebacterium phocae</name>
    <dbReference type="NCBI Taxonomy" id="161895"/>
    <lineage>
        <taxon>Bacteria</taxon>
        <taxon>Bacillati</taxon>
        <taxon>Actinomycetota</taxon>
        <taxon>Actinomycetes</taxon>
        <taxon>Mycobacteriales</taxon>
        <taxon>Corynebacteriaceae</taxon>
        <taxon>Corynebacterium</taxon>
    </lineage>
</organism>
<keyword evidence="2" id="KW-0201">Cytochrome c-type biogenesis</keyword>
<keyword evidence="4" id="KW-1015">Disulfide bond</keyword>
<evidence type="ECO:0000256" key="5">
    <source>
        <dbReference type="ARBA" id="ARBA00023284"/>
    </source>
</evidence>
<keyword evidence="6" id="KW-0812">Transmembrane</keyword>
<dbReference type="KEGG" id="cpho:CPHO_01115"/>
<keyword evidence="6" id="KW-0472">Membrane</keyword>
<dbReference type="Gene3D" id="3.40.30.10">
    <property type="entry name" value="Glutaredoxin"/>
    <property type="match status" value="1"/>
</dbReference>
<evidence type="ECO:0000256" key="6">
    <source>
        <dbReference type="SAM" id="Phobius"/>
    </source>
</evidence>
<dbReference type="PANTHER" id="PTHR42852">
    <property type="entry name" value="THIOL:DISULFIDE INTERCHANGE PROTEIN DSBE"/>
    <property type="match status" value="1"/>
</dbReference>
<dbReference type="AlphaFoldDB" id="A0A1L7D1B1"/>
<protein>
    <recommendedName>
        <fullName evidence="7">Thioredoxin domain-containing protein</fullName>
    </recommendedName>
</protein>
<feature type="domain" description="Thioredoxin" evidence="7">
    <location>
        <begin position="28"/>
        <end position="187"/>
    </location>
</feature>
<dbReference type="PROSITE" id="PS51352">
    <property type="entry name" value="THIOREDOXIN_2"/>
    <property type="match status" value="1"/>
</dbReference>
<dbReference type="CDD" id="cd02966">
    <property type="entry name" value="TlpA_like_family"/>
    <property type="match status" value="1"/>
</dbReference>
<evidence type="ECO:0000313" key="8">
    <source>
        <dbReference type="EMBL" id="APT91751.1"/>
    </source>
</evidence>
<evidence type="ECO:0000313" key="9">
    <source>
        <dbReference type="Proteomes" id="UP000185491"/>
    </source>
</evidence>
<dbReference type="GO" id="GO:0017004">
    <property type="term" value="P:cytochrome complex assembly"/>
    <property type="evidence" value="ECO:0007669"/>
    <property type="project" value="UniProtKB-KW"/>
</dbReference>
<dbReference type="SUPFAM" id="SSF52833">
    <property type="entry name" value="Thioredoxin-like"/>
    <property type="match status" value="1"/>
</dbReference>
<dbReference type="RefSeq" id="WP_150385650.1">
    <property type="nucleotide sequence ID" value="NZ_CP009249.1"/>
</dbReference>
<keyword evidence="9" id="KW-1185">Reference proteome</keyword>
<evidence type="ECO:0000256" key="4">
    <source>
        <dbReference type="ARBA" id="ARBA00023157"/>
    </source>
</evidence>
<evidence type="ECO:0000256" key="3">
    <source>
        <dbReference type="ARBA" id="ARBA00022968"/>
    </source>
</evidence>
<keyword evidence="3" id="KW-0735">Signal-anchor</keyword>
<evidence type="ECO:0000256" key="1">
    <source>
        <dbReference type="ARBA" id="ARBA00004196"/>
    </source>
</evidence>
<reference evidence="8 9" key="1">
    <citation type="submission" date="2014-08" db="EMBL/GenBank/DDBJ databases">
        <title>Complete genome sequence of Corynebacterium phocae M408/89/1(T)(=DSM 44612(T)), isolated from the common seal (Phoca vitulina).</title>
        <authorList>
            <person name="Ruckert C."/>
            <person name="Albersmeier A."/>
            <person name="Winkler A."/>
            <person name="Kalinowski J."/>
        </authorList>
    </citation>
    <scope>NUCLEOTIDE SEQUENCE [LARGE SCALE GENOMIC DNA]</scope>
    <source>
        <strain evidence="8 9">M408/89/1</strain>
    </source>
</reference>
<comment type="subcellular location">
    <subcellularLocation>
        <location evidence="1">Cell envelope</location>
    </subcellularLocation>
</comment>
<dbReference type="EMBL" id="CP009249">
    <property type="protein sequence ID" value="APT91751.1"/>
    <property type="molecule type" value="Genomic_DNA"/>
</dbReference>
<dbReference type="GO" id="GO:0030313">
    <property type="term" value="C:cell envelope"/>
    <property type="evidence" value="ECO:0007669"/>
    <property type="project" value="UniProtKB-SubCell"/>
</dbReference>
<gene>
    <name evidence="8" type="ORF">CPHO_01115</name>
</gene>
<name>A0A1L7D1B1_9CORY</name>
<sequence>MNKTVIGSVAAMVVIAVVALMMVSRALAPTPQAQPEGTVVPAAPEATAVLDVVQRPDCPAGALVDLSCLGGDSTVPAQRVQIYNVWAWWCEPCRAELPLLEAVAARNGWQLVGVHADASAAKGAALLADLGVDMPSYQDSNGTFAGTLGLPGVIPITVVAVDGHVQGQLVKAFDAEEELEQAIKEYL</sequence>
<evidence type="ECO:0000256" key="2">
    <source>
        <dbReference type="ARBA" id="ARBA00022748"/>
    </source>
</evidence>
<accession>A0A1L7D1B1</accession>
<dbReference type="OrthoDB" id="9796554at2"/>
<dbReference type="InterPro" id="IPR050553">
    <property type="entry name" value="Thioredoxin_ResA/DsbE_sf"/>
</dbReference>
<dbReference type="Proteomes" id="UP000185491">
    <property type="component" value="Chromosome"/>
</dbReference>
<dbReference type="STRING" id="161895.CPHO_01115"/>
<keyword evidence="6" id="KW-1133">Transmembrane helix</keyword>
<evidence type="ECO:0000259" key="7">
    <source>
        <dbReference type="PROSITE" id="PS51352"/>
    </source>
</evidence>
<dbReference type="InterPro" id="IPR036249">
    <property type="entry name" value="Thioredoxin-like_sf"/>
</dbReference>
<dbReference type="InterPro" id="IPR013766">
    <property type="entry name" value="Thioredoxin_domain"/>
</dbReference>
<feature type="transmembrane region" description="Helical" evidence="6">
    <location>
        <begin position="6"/>
        <end position="23"/>
    </location>
</feature>